<dbReference type="KEGG" id="vg:54991420"/>
<organism evidence="1">
    <name type="scientific">Escherichia phage vB_EcoS_IME347</name>
    <dbReference type="NCBI Taxonomy" id="2496546"/>
    <lineage>
        <taxon>Viruses</taxon>
        <taxon>Duplodnaviria</taxon>
        <taxon>Heunggongvirae</taxon>
        <taxon>Uroviricota</taxon>
        <taxon>Caudoviricetes</taxon>
        <taxon>Drexlerviridae</taxon>
        <taxon>Tunavirinae</taxon>
        <taxon>Badaguanvirus</taxon>
        <taxon>Badaguanvirus IME347</taxon>
    </lineage>
</organism>
<name>A0A2S1GSF0_9CAUD</name>
<dbReference type="EMBL" id="MH051918">
    <property type="protein sequence ID" value="AWD92279.1"/>
    <property type="molecule type" value="Genomic_DNA"/>
</dbReference>
<proteinExistence type="predicted"/>
<dbReference type="Proteomes" id="UP000247217">
    <property type="component" value="Segment"/>
</dbReference>
<evidence type="ECO:0000313" key="1">
    <source>
        <dbReference type="EMBL" id="AWD92279.1"/>
    </source>
</evidence>
<dbReference type="GeneID" id="54991420"/>
<dbReference type="RefSeq" id="YP_009800915.1">
    <property type="nucleotide sequence ID" value="NC_047960.1"/>
</dbReference>
<accession>A0A2S1GSF0</accession>
<sequence length="74" mass="7962">MNSKANSIIKHYEAKGKVTIKLDRASGFNVITVTKGSRGNNIVGTIPGGKLVNASMPDIRAMLVENSIYINAWS</sequence>
<keyword evidence="2" id="KW-1185">Reference proteome</keyword>
<evidence type="ECO:0000313" key="2">
    <source>
        <dbReference type="Proteomes" id="UP000247217"/>
    </source>
</evidence>
<protein>
    <submittedName>
        <fullName evidence="1">Uncharacterized protein</fullName>
    </submittedName>
</protein>
<reference evidence="1" key="1">
    <citation type="submission" date="2018-03" db="EMBL/GenBank/DDBJ databases">
        <title>Complete genome sequence analysis of Enterobacteria phage IME347.</title>
        <authorList>
            <person name="Li P."/>
            <person name="Wang J."/>
            <person name="Tong Y."/>
        </authorList>
    </citation>
    <scope>NUCLEOTIDE SEQUENCE [LARGE SCALE GENOMIC DNA]</scope>
</reference>